<organism evidence="2 3">
    <name type="scientific">Setaria digitata</name>
    <dbReference type="NCBI Taxonomy" id="48799"/>
    <lineage>
        <taxon>Eukaryota</taxon>
        <taxon>Metazoa</taxon>
        <taxon>Ecdysozoa</taxon>
        <taxon>Nematoda</taxon>
        <taxon>Chromadorea</taxon>
        <taxon>Rhabditida</taxon>
        <taxon>Spirurina</taxon>
        <taxon>Spiruromorpha</taxon>
        <taxon>Filarioidea</taxon>
        <taxon>Setariidae</taxon>
        <taxon>Setaria</taxon>
    </lineage>
</organism>
<proteinExistence type="predicted"/>
<evidence type="ECO:0000256" key="1">
    <source>
        <dbReference type="SAM" id="MobiDB-lite"/>
    </source>
</evidence>
<feature type="region of interest" description="Disordered" evidence="1">
    <location>
        <begin position="562"/>
        <end position="606"/>
    </location>
</feature>
<feature type="compositionally biased region" description="Acidic residues" evidence="1">
    <location>
        <begin position="590"/>
        <end position="606"/>
    </location>
</feature>
<dbReference type="WBParaSite" id="sdigi.contig1.g219.t1">
    <property type="protein sequence ID" value="sdigi.contig1.g219.t1"/>
    <property type="gene ID" value="sdigi.contig1.g219"/>
</dbReference>
<sequence length="606" mass="68991">MAENYGEVGLVTHISGSEIYVWLMNAREERLFSAVVNKDMLKLAVWMHISKRDLEMSQISCVSFIPKPPVKTLIWGYSADMQKTVLVKARIVLPPLEWARKNGYDWFAYSFEFGRVGNFAYNKLLKLNNYKVRRDIVYEAILLRIPPNKFGRYVMNIFGSVWTILPRILPWRPSSFGCQLAIPPIHAYNANELFTCDSLENKSQNKPSNGFDEEIFDPLPSSKDCTPVAVDDAIMYVGVVILREPQYSIIWGKLHGFVAVSAATDLMLQPSNWVEYDCIEIDTEIGVPYLAITCVLSQKKPLVVEPHGNSIVAKVLIQYDVTKKWPCKLFAIYDNGTLKIIDWEQTDMESKILPEIGYSSDLNSILLENDRHQNLDSDKNTEKLSNLPKNLDGETYSESKAFMKDGNFGFEPNLDWLKQERCTVGAKILTLPVTILVKVTSAYGILWHINRKLIIVPAKYLGDSAKLGTWMKAKVSPLNATVIDLPYHFVVVRPLEKIDNKLMIRQIKNVLQNIYKFCSRISQEHRMKRFRTWVTFMSSELDSEPTWMITRRQRLVEVDQDGNELPGQSELSIQLTGQTSSSDGNNATEVSDDTVEGVPDSDSETS</sequence>
<evidence type="ECO:0000313" key="3">
    <source>
        <dbReference type="WBParaSite" id="sdigi.contig1.g219.t1"/>
    </source>
</evidence>
<protein>
    <submittedName>
        <fullName evidence="3">DUF1618 domain-containing protein</fullName>
    </submittedName>
</protein>
<accession>A0A915PFI6</accession>
<dbReference type="Proteomes" id="UP000887581">
    <property type="component" value="Unplaced"/>
</dbReference>
<keyword evidence="2" id="KW-1185">Reference proteome</keyword>
<feature type="compositionally biased region" description="Polar residues" evidence="1">
    <location>
        <begin position="569"/>
        <end position="589"/>
    </location>
</feature>
<reference evidence="3" key="1">
    <citation type="submission" date="2022-11" db="UniProtKB">
        <authorList>
            <consortium name="WormBaseParasite"/>
        </authorList>
    </citation>
    <scope>IDENTIFICATION</scope>
</reference>
<dbReference type="AlphaFoldDB" id="A0A915PFI6"/>
<name>A0A915PFI6_9BILA</name>
<evidence type="ECO:0000313" key="2">
    <source>
        <dbReference type="Proteomes" id="UP000887581"/>
    </source>
</evidence>